<proteinExistence type="predicted"/>
<accession>A0A382HP85</accession>
<evidence type="ECO:0000259" key="2">
    <source>
        <dbReference type="Pfam" id="PF07635"/>
    </source>
</evidence>
<organism evidence="3">
    <name type="scientific">marine metagenome</name>
    <dbReference type="NCBI Taxonomy" id="408172"/>
    <lineage>
        <taxon>unclassified sequences</taxon>
        <taxon>metagenomes</taxon>
        <taxon>ecological metagenomes</taxon>
    </lineage>
</organism>
<dbReference type="InterPro" id="IPR013036">
    <property type="entry name" value="DUF1587"/>
</dbReference>
<evidence type="ECO:0000259" key="1">
    <source>
        <dbReference type="Pfam" id="PF07626"/>
    </source>
</evidence>
<evidence type="ECO:0000313" key="3">
    <source>
        <dbReference type="EMBL" id="SVB89029.1"/>
    </source>
</evidence>
<dbReference type="SUPFAM" id="SSF46626">
    <property type="entry name" value="Cytochrome c"/>
    <property type="match status" value="1"/>
</dbReference>
<dbReference type="EMBL" id="UINC01062420">
    <property type="protein sequence ID" value="SVB89029.1"/>
    <property type="molecule type" value="Genomic_DNA"/>
</dbReference>
<feature type="domain" description="DUF1587" evidence="1">
    <location>
        <begin position="125"/>
        <end position="186"/>
    </location>
</feature>
<dbReference type="GO" id="GO:0020037">
    <property type="term" value="F:heme binding"/>
    <property type="evidence" value="ECO:0007669"/>
    <property type="project" value="InterPro"/>
</dbReference>
<reference evidence="3" key="1">
    <citation type="submission" date="2018-05" db="EMBL/GenBank/DDBJ databases">
        <authorList>
            <person name="Lanie J.A."/>
            <person name="Ng W.-L."/>
            <person name="Kazmierczak K.M."/>
            <person name="Andrzejewski T.M."/>
            <person name="Davidsen T.M."/>
            <person name="Wayne K.J."/>
            <person name="Tettelin H."/>
            <person name="Glass J.I."/>
            <person name="Rusch D."/>
            <person name="Podicherti R."/>
            <person name="Tsui H.-C.T."/>
            <person name="Winkler M.E."/>
        </authorList>
    </citation>
    <scope>NUCLEOTIDE SEQUENCE</scope>
</reference>
<sequence>MKIPHLNPAILLAFGWAFPSATAYGANDFERSVKPILAKRCFGCHGPEKQKGKLRLDQLDPDMINGNAAETWHDALNNLNLGEMPPEDEPQLSIEERRKLVGWLTKELQKAAKARRQTGGQAVIRRLNRAEYQHTMTDLLGFEMDYSENLPSDARSPEGFKNNGASLGMTALQVESYLNIARKALDFI</sequence>
<feature type="domain" description="Cytochrome C Planctomycete-type" evidence="2">
    <location>
        <begin position="41"/>
        <end position="88"/>
    </location>
</feature>
<dbReference type="AlphaFoldDB" id="A0A382HP85"/>
<dbReference type="GO" id="GO:0009055">
    <property type="term" value="F:electron transfer activity"/>
    <property type="evidence" value="ECO:0007669"/>
    <property type="project" value="InterPro"/>
</dbReference>
<dbReference type="Pfam" id="PF07626">
    <property type="entry name" value="PSD3"/>
    <property type="match status" value="1"/>
</dbReference>
<dbReference type="Pfam" id="PF07635">
    <property type="entry name" value="PSCyt1"/>
    <property type="match status" value="1"/>
</dbReference>
<protein>
    <recommendedName>
        <fullName evidence="4">Cytochrome c domain-containing protein</fullName>
    </recommendedName>
</protein>
<name>A0A382HP85_9ZZZZ</name>
<feature type="non-terminal residue" evidence="3">
    <location>
        <position position="188"/>
    </location>
</feature>
<dbReference type="Gene3D" id="1.10.760.10">
    <property type="entry name" value="Cytochrome c-like domain"/>
    <property type="match status" value="1"/>
</dbReference>
<evidence type="ECO:0008006" key="4">
    <source>
        <dbReference type="Google" id="ProtNLM"/>
    </source>
</evidence>
<gene>
    <name evidence="3" type="ORF">METZ01_LOCUS241883</name>
</gene>
<dbReference type="InterPro" id="IPR011429">
    <property type="entry name" value="Cyt_c_Planctomycete-type"/>
</dbReference>
<dbReference type="InterPro" id="IPR036909">
    <property type="entry name" value="Cyt_c-like_dom_sf"/>
</dbReference>